<dbReference type="InterPro" id="IPR002513">
    <property type="entry name" value="Tn3_Tnp_DDE_dom"/>
</dbReference>
<keyword evidence="4" id="KW-0233">DNA recombination</keyword>
<gene>
    <name evidence="7" type="ORF">ETSY1_09295</name>
</gene>
<keyword evidence="2" id="KW-0815">Transposition</keyword>
<comment type="similarity">
    <text evidence="1">Belongs to the transposase 7 family.</text>
</comment>
<dbReference type="GO" id="GO:0004803">
    <property type="term" value="F:transposase activity"/>
    <property type="evidence" value="ECO:0007669"/>
    <property type="project" value="InterPro"/>
</dbReference>
<organism evidence="7 8">
    <name type="scientific">Entotheonella factor</name>
    <dbReference type="NCBI Taxonomy" id="1429438"/>
    <lineage>
        <taxon>Bacteria</taxon>
        <taxon>Pseudomonadati</taxon>
        <taxon>Nitrospinota/Tectimicrobiota group</taxon>
        <taxon>Candidatus Tectimicrobiota</taxon>
        <taxon>Candidatus Entotheonellia</taxon>
        <taxon>Candidatus Entotheonellales</taxon>
        <taxon>Candidatus Entotheonellaceae</taxon>
        <taxon>Candidatus Entotheonella</taxon>
    </lineage>
</organism>
<evidence type="ECO:0000259" key="6">
    <source>
        <dbReference type="Pfam" id="PF13700"/>
    </source>
</evidence>
<dbReference type="GO" id="GO:0006313">
    <property type="term" value="P:DNA transposition"/>
    <property type="evidence" value="ECO:0007669"/>
    <property type="project" value="InterPro"/>
</dbReference>
<dbReference type="InterPro" id="IPR047653">
    <property type="entry name" value="Tn3-like_transpos"/>
</dbReference>
<evidence type="ECO:0000313" key="7">
    <source>
        <dbReference type="EMBL" id="ETX00982.1"/>
    </source>
</evidence>
<reference evidence="7 8" key="1">
    <citation type="journal article" date="2014" name="Nature">
        <title>An environmental bacterial taxon with a large and distinct metabolic repertoire.</title>
        <authorList>
            <person name="Wilson M.C."/>
            <person name="Mori T."/>
            <person name="Ruckert C."/>
            <person name="Uria A.R."/>
            <person name="Helf M.J."/>
            <person name="Takada K."/>
            <person name="Gernert C."/>
            <person name="Steffens U.A."/>
            <person name="Heycke N."/>
            <person name="Schmitt S."/>
            <person name="Rinke C."/>
            <person name="Helfrich E.J."/>
            <person name="Brachmann A.O."/>
            <person name="Gurgui C."/>
            <person name="Wakimoto T."/>
            <person name="Kracht M."/>
            <person name="Crusemann M."/>
            <person name="Hentschel U."/>
            <person name="Abe I."/>
            <person name="Matsunaga S."/>
            <person name="Kalinowski J."/>
            <person name="Takeyama H."/>
            <person name="Piel J."/>
        </authorList>
    </citation>
    <scope>NUCLEOTIDE SEQUENCE [LARGE SCALE GENOMIC DNA]</scope>
    <source>
        <strain evidence="8">TSY1</strain>
    </source>
</reference>
<evidence type="ECO:0000256" key="1">
    <source>
        <dbReference type="ARBA" id="ARBA00009402"/>
    </source>
</evidence>
<dbReference type="GO" id="GO:0003677">
    <property type="term" value="F:DNA binding"/>
    <property type="evidence" value="ECO:0007669"/>
    <property type="project" value="UniProtKB-KW"/>
</dbReference>
<dbReference type="EMBL" id="AZHW01000283">
    <property type="protein sequence ID" value="ETX00982.1"/>
    <property type="molecule type" value="Genomic_DNA"/>
</dbReference>
<dbReference type="InterPro" id="IPR025296">
    <property type="entry name" value="DUF4158"/>
</dbReference>
<dbReference type="Proteomes" id="UP000019141">
    <property type="component" value="Unassembled WGS sequence"/>
</dbReference>
<evidence type="ECO:0000259" key="5">
    <source>
        <dbReference type="Pfam" id="PF01526"/>
    </source>
</evidence>
<evidence type="ECO:0000256" key="3">
    <source>
        <dbReference type="ARBA" id="ARBA00023125"/>
    </source>
</evidence>
<name>W4LU83_ENTF1</name>
<dbReference type="HOGENOM" id="CLU_009098_0_0_7"/>
<evidence type="ECO:0000256" key="2">
    <source>
        <dbReference type="ARBA" id="ARBA00022578"/>
    </source>
</evidence>
<dbReference type="PATRIC" id="fig|1429438.4.peg.1925"/>
<keyword evidence="8" id="KW-1185">Reference proteome</keyword>
<dbReference type="NCBIfam" id="NF033527">
    <property type="entry name" value="transpos_Tn3"/>
    <property type="match status" value="1"/>
</dbReference>
<keyword evidence="3" id="KW-0238">DNA-binding</keyword>
<dbReference type="Pfam" id="PF13700">
    <property type="entry name" value="DUF4158"/>
    <property type="match status" value="1"/>
</dbReference>
<accession>W4LU83</accession>
<proteinExistence type="inferred from homology"/>
<feature type="domain" description="Tn3 transposase DDE" evidence="5">
    <location>
        <begin position="606"/>
        <end position="806"/>
    </location>
</feature>
<comment type="caution">
    <text evidence="7">The sequence shown here is derived from an EMBL/GenBank/DDBJ whole genome shotgun (WGS) entry which is preliminary data.</text>
</comment>
<dbReference type="AlphaFoldDB" id="W4LU83"/>
<evidence type="ECO:0000256" key="4">
    <source>
        <dbReference type="ARBA" id="ARBA00023172"/>
    </source>
</evidence>
<evidence type="ECO:0000313" key="8">
    <source>
        <dbReference type="Proteomes" id="UP000019141"/>
    </source>
</evidence>
<sequence length="806" mass="93866">MTIQRANTIQKRLRILGADEIEAIYGRPRLTPDEQGEYFSLSQPERELLQELRSIKSQVYFVLQLGYFKSKHQFFVFDLREVEEDVQYILEQYFNHRHLPDLRSIDKDTRLKQQRFILKLYNYRLCHAEPRRQLKLRAQQATTISAKPIYIFRDLMTYLTDQRIVAPGYSWMQDTIGNALTFEQNRLTSLINAALENSDIEHLKQLLEDLPGLYEVTQLKREPKDFSAGEIKREIRRGEHIQHLYQVAKRLLPNLGISNESIKYYASLVTYYSVYKLKRLDTSLVYLYLLCFIYHRYQRLHDNLLGGLIHHVRQYDDAANEAAKERVYALRTEANENLDKAAQLLRLYNDDTIPHLMPFHEVRAKAFRILERDQIDFIADHIAREVKFDETAFRWEHIDDLAQSFKLNLWPILTPVDWSASSGQTSLIEAVNFLKDAFGKGRSLGQYALEAFPLQVIPETARRYLYHPNPTGQRRLLPDRYEFLIYRLPRNGLEAGDVFCRDSVRFRSFDDDLVNDERWQHKDQLIADTGSAILKQPIREHLAELEPLLERRLVEVNERIASGENQHFKIKKQGDKVRWTLPYPQGDEPINHAFFDRLKQVDIASVLHFTNRHCHFMEVFDHVLGRYAKQEADDRTISACLVAWATNMGLGRMGDNSDMGYATLAATSDNFIRLETLREANDRVSNAIATLPMFEHYDIGDTIHSSSDGQKFETAINTINARYSPKSFGLKKGVVSYSMVANNVPVNADIIGANDHESHYVFDLLFNNTTDIQPEIHSTDTHGTNEVNFAILNVFGYQFAPRYRDI</sequence>
<dbReference type="Pfam" id="PF01526">
    <property type="entry name" value="DDE_Tnp_Tn3"/>
    <property type="match status" value="1"/>
</dbReference>
<protein>
    <submittedName>
        <fullName evidence="7">Transposase</fullName>
    </submittedName>
</protein>
<feature type="domain" description="DUF4158" evidence="6">
    <location>
        <begin position="15"/>
        <end position="178"/>
    </location>
</feature>